<organism evidence="1 2">
    <name type="scientific">Wickerhamomyces pijperi</name>
    <name type="common">Yeast</name>
    <name type="synonym">Pichia pijperi</name>
    <dbReference type="NCBI Taxonomy" id="599730"/>
    <lineage>
        <taxon>Eukaryota</taxon>
        <taxon>Fungi</taxon>
        <taxon>Dikarya</taxon>
        <taxon>Ascomycota</taxon>
        <taxon>Saccharomycotina</taxon>
        <taxon>Saccharomycetes</taxon>
        <taxon>Phaffomycetales</taxon>
        <taxon>Wickerhamomycetaceae</taxon>
        <taxon>Wickerhamomyces</taxon>
    </lineage>
</organism>
<protein>
    <submittedName>
        <fullName evidence="1">Uncharacterized protein</fullName>
    </submittedName>
</protein>
<accession>A0A9P8TBY5</accession>
<proteinExistence type="predicted"/>
<keyword evidence="2" id="KW-1185">Reference proteome</keyword>
<reference evidence="1" key="2">
    <citation type="submission" date="2021-01" db="EMBL/GenBank/DDBJ databases">
        <authorList>
            <person name="Schikora-Tamarit M.A."/>
        </authorList>
    </citation>
    <scope>NUCLEOTIDE SEQUENCE</scope>
    <source>
        <strain evidence="1">CBS2887</strain>
    </source>
</reference>
<comment type="caution">
    <text evidence="1">The sequence shown here is derived from an EMBL/GenBank/DDBJ whole genome shotgun (WGS) entry which is preliminary data.</text>
</comment>
<dbReference type="AlphaFoldDB" id="A0A9P8TBY5"/>
<gene>
    <name evidence="1" type="ORF">WICPIJ_010001</name>
</gene>
<dbReference type="Proteomes" id="UP000774326">
    <property type="component" value="Unassembled WGS sequence"/>
</dbReference>
<name>A0A9P8TBY5_WICPI</name>
<reference evidence="1" key="1">
    <citation type="journal article" date="2021" name="Open Biol.">
        <title>Shared evolutionary footprints suggest mitochondrial oxidative damage underlies multiple complex I losses in fungi.</title>
        <authorList>
            <person name="Schikora-Tamarit M.A."/>
            <person name="Marcet-Houben M."/>
            <person name="Nosek J."/>
            <person name="Gabaldon T."/>
        </authorList>
    </citation>
    <scope>NUCLEOTIDE SEQUENCE</scope>
    <source>
        <strain evidence="1">CBS2887</strain>
    </source>
</reference>
<evidence type="ECO:0000313" key="1">
    <source>
        <dbReference type="EMBL" id="KAH3672890.1"/>
    </source>
</evidence>
<evidence type="ECO:0000313" key="2">
    <source>
        <dbReference type="Proteomes" id="UP000774326"/>
    </source>
</evidence>
<dbReference type="EMBL" id="JAEUBG010005756">
    <property type="protein sequence ID" value="KAH3672890.1"/>
    <property type="molecule type" value="Genomic_DNA"/>
</dbReference>
<sequence>MNVIKLSLLKFDPSISGYSLSKASSINCKRAWNDPNMEAFNFEFNLLQVSFSSWILLVFPLSELMVLICTTLSEDSKVNWV</sequence>